<dbReference type="PANTHER" id="PTHR24118:SF99">
    <property type="entry name" value="POTE ANKYRIN DOMAIN FAMILY MEMBER 3C-RELATED"/>
    <property type="match status" value="1"/>
</dbReference>
<dbReference type="SUPFAM" id="SSF48403">
    <property type="entry name" value="Ankyrin repeat"/>
    <property type="match status" value="1"/>
</dbReference>
<dbReference type="InterPro" id="IPR036770">
    <property type="entry name" value="Ankyrin_rpt-contain_sf"/>
</dbReference>
<sequence length="872" mass="97275">MPPKETPQAKNKGGRPKAAWTPRRDQKAVHLYTLTKLTMLAISVEMKEEGFAPSESATQKRLKDLLPKNQVQDINVFRPRDEENMKLRFETLKACHGQVNTRRMREKNDRHRRRLKRRTRRAKRIAQFDGPQQAFKAGCSDSLIQWGLPCDSLISNSDPLPSKSVPLTPAHSPLEFIDPKLVESTVSQLGHYDKQLQEEDKADDTSPQPAALTDDFNWSPYVSVNGVATAMKEGDPLLAVAELTAPFIISPYTDTSPLLCEEIDEYLGELPGTSVTARETQVTEEDQLSLPLFFSWEEEEEVQRKSDHAQVVLDKLSKQISDVTLQPKRFVLLKYDTIFKAEHTKLVSRFSGASSTKSSLMSWASHLTSHRSYGSSIHSVRTGSSGSKVKAQRGFSAIAVASQDPLSLVEEQALPDTVNGSTTVVPPLRMPATYSSKEEEAWLELVGKPNAKSYSSLSGSARACCRANAPICHECGIRTTAFQQWKQLPRASQPSGELDMIDLVIDFYGNTPLHWAAHYSASSLVLSSYESSWSIRKASPVHSTPFLGPQDLAERYNTLGETVLHCLKITSTAEIIQYSDIIRLIADGRSVRKSHKHRVKQRDCHKVQRKRKHDFNRRDCHGRTIIHRFLLQLSEDLLHEVLPEKGLTNLLDMTSIPLDATDNQGETLFDILVAREVPLEFYSGLDFRATLDTTLAKVFGGFTDTRPVVYSALSFIEPQFSLLIIPEFCAKMLDINWIDLNGDTILHAVIKYDITKDPQRVEVLLHQGADLGIKDRKGNTALSIAVNLGSLGITRLLLKSGANVHSRNYGGTGILMQAAEHMRSTKQDKNHQLGNEILSCTNLLIDHGAIPNPADMDEWMTAEGRTALSASL</sequence>
<feature type="region of interest" description="Disordered" evidence="2">
    <location>
        <begin position="1"/>
        <end position="24"/>
    </location>
</feature>
<dbReference type="HOGENOM" id="CLU_329297_0_0_1"/>
<evidence type="ECO:0000256" key="2">
    <source>
        <dbReference type="SAM" id="MobiDB-lite"/>
    </source>
</evidence>
<evidence type="ECO:0000313" key="4">
    <source>
        <dbReference type="Proteomes" id="UP000016922"/>
    </source>
</evidence>
<keyword evidence="1" id="KW-0040">ANK repeat</keyword>
<proteinExistence type="predicted"/>
<organism evidence="3 4">
    <name type="scientific">Glarea lozoyensis (strain ATCC 20868 / MF5171)</name>
    <dbReference type="NCBI Taxonomy" id="1116229"/>
    <lineage>
        <taxon>Eukaryota</taxon>
        <taxon>Fungi</taxon>
        <taxon>Dikarya</taxon>
        <taxon>Ascomycota</taxon>
        <taxon>Pezizomycotina</taxon>
        <taxon>Leotiomycetes</taxon>
        <taxon>Helotiales</taxon>
        <taxon>Helotiaceae</taxon>
        <taxon>Glarea</taxon>
    </lineage>
</organism>
<dbReference type="EMBL" id="KE145354">
    <property type="protein sequence ID" value="EPE35379.1"/>
    <property type="molecule type" value="Genomic_DNA"/>
</dbReference>
<dbReference type="KEGG" id="glz:GLAREA_11078"/>
<dbReference type="OrthoDB" id="194358at2759"/>
<dbReference type="RefSeq" id="XP_008077458.1">
    <property type="nucleotide sequence ID" value="XM_008079267.1"/>
</dbReference>
<dbReference type="SMART" id="SM00248">
    <property type="entry name" value="ANK"/>
    <property type="match status" value="4"/>
</dbReference>
<gene>
    <name evidence="3" type="ORF">GLAREA_11078</name>
</gene>
<dbReference type="Gene3D" id="1.25.40.20">
    <property type="entry name" value="Ankyrin repeat-containing domain"/>
    <property type="match status" value="2"/>
</dbReference>
<feature type="region of interest" description="Disordered" evidence="2">
    <location>
        <begin position="104"/>
        <end position="124"/>
    </location>
</feature>
<evidence type="ECO:0000313" key="3">
    <source>
        <dbReference type="EMBL" id="EPE35379.1"/>
    </source>
</evidence>
<reference evidence="3 4" key="1">
    <citation type="journal article" date="2013" name="BMC Genomics">
        <title>Genomics-driven discovery of the pneumocandin biosynthetic gene cluster in the fungus Glarea lozoyensis.</title>
        <authorList>
            <person name="Chen L."/>
            <person name="Yue Q."/>
            <person name="Zhang X."/>
            <person name="Xiang M."/>
            <person name="Wang C."/>
            <person name="Li S."/>
            <person name="Che Y."/>
            <person name="Ortiz-Lopez F.J."/>
            <person name="Bills G.F."/>
            <person name="Liu X."/>
            <person name="An Z."/>
        </authorList>
    </citation>
    <scope>NUCLEOTIDE SEQUENCE [LARGE SCALE GENOMIC DNA]</scope>
    <source>
        <strain evidence="4">ATCC 20868 / MF5171</strain>
    </source>
</reference>
<accession>S3DE59</accession>
<dbReference type="AlphaFoldDB" id="S3DE59"/>
<feature type="repeat" description="ANK" evidence="1">
    <location>
        <begin position="777"/>
        <end position="809"/>
    </location>
</feature>
<feature type="repeat" description="ANK" evidence="1">
    <location>
        <begin position="741"/>
        <end position="776"/>
    </location>
</feature>
<name>S3DE59_GLAL2</name>
<dbReference type="GeneID" id="19470120"/>
<dbReference type="InterPro" id="IPR002110">
    <property type="entry name" value="Ankyrin_rpt"/>
</dbReference>
<dbReference type="PROSITE" id="PS50088">
    <property type="entry name" value="ANK_REPEAT"/>
    <property type="match status" value="2"/>
</dbReference>
<dbReference type="Proteomes" id="UP000016922">
    <property type="component" value="Unassembled WGS sequence"/>
</dbReference>
<evidence type="ECO:0000256" key="1">
    <source>
        <dbReference type="PROSITE-ProRule" id="PRU00023"/>
    </source>
</evidence>
<dbReference type="PROSITE" id="PS50297">
    <property type="entry name" value="ANK_REP_REGION"/>
    <property type="match status" value="1"/>
</dbReference>
<dbReference type="PANTHER" id="PTHR24118">
    <property type="entry name" value="POTE ANKYRIN DOMAIN"/>
    <property type="match status" value="1"/>
</dbReference>
<protein>
    <submittedName>
        <fullName evidence="3">Ankyrin repeat-containing protein</fullName>
    </submittedName>
</protein>
<dbReference type="eggNOG" id="ENOG502RS6K">
    <property type="taxonomic scope" value="Eukaryota"/>
</dbReference>
<dbReference type="Pfam" id="PF12796">
    <property type="entry name" value="Ank_2"/>
    <property type="match status" value="1"/>
</dbReference>
<keyword evidence="4" id="KW-1185">Reference proteome</keyword>